<dbReference type="Pfam" id="PF00651">
    <property type="entry name" value="BTB"/>
    <property type="match status" value="1"/>
</dbReference>
<feature type="compositionally biased region" description="Basic and acidic residues" evidence="1">
    <location>
        <begin position="27"/>
        <end position="41"/>
    </location>
</feature>
<dbReference type="Gene3D" id="3.30.710.10">
    <property type="entry name" value="Potassium Channel Kv1.1, Chain A"/>
    <property type="match status" value="1"/>
</dbReference>
<dbReference type="OrthoDB" id="6359816at2759"/>
<gene>
    <name evidence="3" type="ORF">BGAL_0114g00170</name>
</gene>
<dbReference type="Proteomes" id="UP000308671">
    <property type="component" value="Unassembled WGS sequence"/>
</dbReference>
<dbReference type="CDD" id="cd18186">
    <property type="entry name" value="BTB_POZ_ZBTB_KLHL-like"/>
    <property type="match status" value="1"/>
</dbReference>
<name>A0A4S8R5A2_9HELO</name>
<dbReference type="SMART" id="SM00225">
    <property type="entry name" value="BTB"/>
    <property type="match status" value="1"/>
</dbReference>
<dbReference type="SUPFAM" id="SSF54695">
    <property type="entry name" value="POZ domain"/>
    <property type="match status" value="1"/>
</dbReference>
<dbReference type="AlphaFoldDB" id="A0A4S8R5A2"/>
<keyword evidence="4" id="KW-1185">Reference proteome</keyword>
<evidence type="ECO:0000313" key="4">
    <source>
        <dbReference type="Proteomes" id="UP000308671"/>
    </source>
</evidence>
<dbReference type="InterPro" id="IPR011333">
    <property type="entry name" value="SKP1/BTB/POZ_sf"/>
</dbReference>
<dbReference type="PANTHER" id="PTHR47843:SF2">
    <property type="entry name" value="BTB DOMAIN-CONTAINING PROTEIN"/>
    <property type="match status" value="1"/>
</dbReference>
<dbReference type="EMBL" id="PQXL01000114">
    <property type="protein sequence ID" value="THV51345.1"/>
    <property type="molecule type" value="Genomic_DNA"/>
</dbReference>
<dbReference type="PANTHER" id="PTHR47843">
    <property type="entry name" value="BTB DOMAIN-CONTAINING PROTEIN-RELATED"/>
    <property type="match status" value="1"/>
</dbReference>
<feature type="domain" description="BTB" evidence="2">
    <location>
        <begin position="84"/>
        <end position="151"/>
    </location>
</feature>
<dbReference type="InterPro" id="IPR000210">
    <property type="entry name" value="BTB/POZ_dom"/>
</dbReference>
<evidence type="ECO:0000259" key="2">
    <source>
        <dbReference type="PROSITE" id="PS50097"/>
    </source>
</evidence>
<evidence type="ECO:0000256" key="1">
    <source>
        <dbReference type="SAM" id="MobiDB-lite"/>
    </source>
</evidence>
<organism evidence="3 4">
    <name type="scientific">Botrytis galanthina</name>
    <dbReference type="NCBI Taxonomy" id="278940"/>
    <lineage>
        <taxon>Eukaryota</taxon>
        <taxon>Fungi</taxon>
        <taxon>Dikarya</taxon>
        <taxon>Ascomycota</taxon>
        <taxon>Pezizomycotina</taxon>
        <taxon>Leotiomycetes</taxon>
        <taxon>Helotiales</taxon>
        <taxon>Sclerotiniaceae</taxon>
        <taxon>Botrytis</taxon>
    </lineage>
</organism>
<reference evidence="3 4" key="1">
    <citation type="submission" date="2017-12" db="EMBL/GenBank/DDBJ databases">
        <title>Comparative genomics of Botrytis spp.</title>
        <authorList>
            <person name="Valero-Jimenez C.A."/>
            <person name="Tapia P."/>
            <person name="Veloso J."/>
            <person name="Silva-Moreno E."/>
            <person name="Staats M."/>
            <person name="Valdes J.H."/>
            <person name="Van Kan J.A.L."/>
        </authorList>
    </citation>
    <scope>NUCLEOTIDE SEQUENCE [LARGE SCALE GENOMIC DNA]</scope>
    <source>
        <strain evidence="3 4">MUCL435</strain>
    </source>
</reference>
<sequence length="298" mass="33767">MSVNSTTPIKADQQATYAHLSPSSSSEKNDDVKSSSSTTKDEVVLAKAKLDRDVAERTRTEAVSLRKSRGDHPEFLEIMGSEIVDIHVGPQKKLFRVHRGILCDKVPYFRKMFSSGFVEGLEGAAFFPEDDPKSFDSFMAWVYFGTLRALNASTALEKVDYDSNLLSLYSFADKLCLPEVMDLVLDTYKNTYKKSNRFPRVSLVSDVYKMTPTESPLRNFMCQCMYFIFAEYNSEVVRNFWTTDDMATAMNVHKDLTIDFLNLMRSDSPGLASIDPRALPNCDFHCHGEDELCSQRPN</sequence>
<dbReference type="PROSITE" id="PS50097">
    <property type="entry name" value="BTB"/>
    <property type="match status" value="1"/>
</dbReference>
<accession>A0A4S8R5A2</accession>
<proteinExistence type="predicted"/>
<feature type="compositionally biased region" description="Polar residues" evidence="1">
    <location>
        <begin position="1"/>
        <end position="26"/>
    </location>
</feature>
<evidence type="ECO:0000313" key="3">
    <source>
        <dbReference type="EMBL" id="THV51345.1"/>
    </source>
</evidence>
<protein>
    <recommendedName>
        <fullName evidence="2">BTB domain-containing protein</fullName>
    </recommendedName>
</protein>
<feature type="region of interest" description="Disordered" evidence="1">
    <location>
        <begin position="1"/>
        <end position="41"/>
    </location>
</feature>
<comment type="caution">
    <text evidence="3">The sequence shown here is derived from an EMBL/GenBank/DDBJ whole genome shotgun (WGS) entry which is preliminary data.</text>
</comment>